<sequence length="50" mass="5700">MRNSQASMLKKQKIILQASEDADNKALKDFLYSAVNAVIVTKRNNLFFKP</sequence>
<name>A0A0W0ZYC2_9GAMM</name>
<protein>
    <submittedName>
        <fullName evidence="1">Uncharacterized protein</fullName>
    </submittedName>
</protein>
<evidence type="ECO:0000313" key="1">
    <source>
        <dbReference type="EMBL" id="KTD74091.1"/>
    </source>
</evidence>
<dbReference type="EMBL" id="LNZA01000001">
    <property type="protein sequence ID" value="KTD74091.1"/>
    <property type="molecule type" value="Genomic_DNA"/>
</dbReference>
<reference evidence="1 2" key="1">
    <citation type="submission" date="2015-11" db="EMBL/GenBank/DDBJ databases">
        <title>Genomic analysis of 38 Legionella species identifies large and diverse effector repertoires.</title>
        <authorList>
            <person name="Burstein D."/>
            <person name="Amaro F."/>
            <person name="Zusman T."/>
            <person name="Lifshitz Z."/>
            <person name="Cohen O."/>
            <person name="Gilbert J.A."/>
            <person name="Pupko T."/>
            <person name="Shuman H.A."/>
            <person name="Segal G."/>
        </authorList>
    </citation>
    <scope>NUCLEOTIDE SEQUENCE [LARGE SCALE GENOMIC DNA]</scope>
    <source>
        <strain evidence="1 2">ATCC 49180</strain>
    </source>
</reference>
<dbReference type="PATRIC" id="fig|40335.7.peg.2062"/>
<evidence type="ECO:0000313" key="2">
    <source>
        <dbReference type="Proteomes" id="UP000054693"/>
    </source>
</evidence>
<keyword evidence="2" id="KW-1185">Reference proteome</keyword>
<proteinExistence type="predicted"/>
<dbReference type="STRING" id="40335.Ltuc_1938"/>
<dbReference type="Proteomes" id="UP000054693">
    <property type="component" value="Unassembled WGS sequence"/>
</dbReference>
<accession>A0A0W0ZYC2</accession>
<dbReference type="AlphaFoldDB" id="A0A0W0ZYC2"/>
<gene>
    <name evidence="1" type="ORF">Ltuc_1938</name>
</gene>
<comment type="caution">
    <text evidence="1">The sequence shown here is derived from an EMBL/GenBank/DDBJ whole genome shotgun (WGS) entry which is preliminary data.</text>
</comment>
<organism evidence="1 2">
    <name type="scientific">Legionella tucsonensis</name>
    <dbReference type="NCBI Taxonomy" id="40335"/>
    <lineage>
        <taxon>Bacteria</taxon>
        <taxon>Pseudomonadati</taxon>
        <taxon>Pseudomonadota</taxon>
        <taxon>Gammaproteobacteria</taxon>
        <taxon>Legionellales</taxon>
        <taxon>Legionellaceae</taxon>
        <taxon>Legionella</taxon>
    </lineage>
</organism>